<feature type="active site" description="Proton donor" evidence="6">
    <location>
        <position position="359"/>
    </location>
</feature>
<dbReference type="Gene3D" id="3.30.2010.10">
    <property type="entry name" value="Metalloproteases ('zincins'), catalytic domain"/>
    <property type="match status" value="1"/>
</dbReference>
<feature type="transmembrane region" description="Helical" evidence="9">
    <location>
        <begin position="103"/>
        <end position="124"/>
    </location>
</feature>
<evidence type="ECO:0000259" key="11">
    <source>
        <dbReference type="Pfam" id="PF16491"/>
    </source>
</evidence>
<name>A0A561VYF3_9ACTN</name>
<feature type="binding site" evidence="7">
    <location>
        <position position="355"/>
    </location>
    <ligand>
        <name>Zn(2+)</name>
        <dbReference type="ChEBI" id="CHEBI:29105"/>
        <note>catalytic</note>
    </ligand>
</feature>
<keyword evidence="3 8" id="KW-0378">Hydrolase</keyword>
<feature type="domain" description="Peptidase M48" evidence="10">
    <location>
        <begin position="209"/>
        <end position="413"/>
    </location>
</feature>
<reference evidence="12 13" key="1">
    <citation type="submission" date="2019-06" db="EMBL/GenBank/DDBJ databases">
        <title>Sequencing the genomes of 1000 actinobacteria strains.</title>
        <authorList>
            <person name="Klenk H.-P."/>
        </authorList>
    </citation>
    <scope>NUCLEOTIDE SEQUENCE [LARGE SCALE GENOMIC DNA]</scope>
    <source>
        <strain evidence="12 13">DSM 45885</strain>
    </source>
</reference>
<dbReference type="RefSeq" id="WP_145779671.1">
    <property type="nucleotide sequence ID" value="NZ_JBEZJF010000018.1"/>
</dbReference>
<evidence type="ECO:0000256" key="6">
    <source>
        <dbReference type="PIRSR" id="PIRSR627057-1"/>
    </source>
</evidence>
<dbReference type="GO" id="GO:0071586">
    <property type="term" value="P:CAAX-box protein processing"/>
    <property type="evidence" value="ECO:0007669"/>
    <property type="project" value="InterPro"/>
</dbReference>
<evidence type="ECO:0000256" key="9">
    <source>
        <dbReference type="SAM" id="Phobius"/>
    </source>
</evidence>
<dbReference type="EMBL" id="VIWZ01000001">
    <property type="protein sequence ID" value="TWG16639.1"/>
    <property type="molecule type" value="Genomic_DNA"/>
</dbReference>
<feature type="binding site" evidence="7">
    <location>
        <position position="281"/>
    </location>
    <ligand>
        <name>Zn(2+)</name>
        <dbReference type="ChEBI" id="CHEBI:29105"/>
        <note>catalytic</note>
    </ligand>
</feature>
<dbReference type="GO" id="GO:0046872">
    <property type="term" value="F:metal ion binding"/>
    <property type="evidence" value="ECO:0007669"/>
    <property type="project" value="UniProtKB-KW"/>
</dbReference>
<keyword evidence="13" id="KW-1185">Reference proteome</keyword>
<dbReference type="Pfam" id="PF01435">
    <property type="entry name" value="Peptidase_M48"/>
    <property type="match status" value="1"/>
</dbReference>
<dbReference type="InterPro" id="IPR027057">
    <property type="entry name" value="CAXX_Prtase_1"/>
</dbReference>
<keyword evidence="9" id="KW-1133">Transmembrane helix</keyword>
<feature type="transmembrane region" description="Helical" evidence="9">
    <location>
        <begin position="64"/>
        <end position="83"/>
    </location>
</feature>
<comment type="similarity">
    <text evidence="8">Belongs to the peptidase M48 family.</text>
</comment>
<feature type="active site" evidence="6">
    <location>
        <position position="278"/>
    </location>
</feature>
<proteinExistence type="inferred from homology"/>
<feature type="domain" description="CAAX prenyl protease 1 N-terminal" evidence="11">
    <location>
        <begin position="70"/>
        <end position="204"/>
    </location>
</feature>
<protein>
    <submittedName>
        <fullName evidence="12">STE24 endopeptidase</fullName>
    </submittedName>
</protein>
<dbReference type="AlphaFoldDB" id="A0A561VYF3"/>
<feature type="transmembrane region" description="Helical" evidence="9">
    <location>
        <begin position="174"/>
        <end position="198"/>
    </location>
</feature>
<organism evidence="12 13">
    <name type="scientific">Micromonospora taraxaci</name>
    <dbReference type="NCBI Taxonomy" id="1316803"/>
    <lineage>
        <taxon>Bacteria</taxon>
        <taxon>Bacillati</taxon>
        <taxon>Actinomycetota</taxon>
        <taxon>Actinomycetes</taxon>
        <taxon>Micromonosporales</taxon>
        <taxon>Micromonosporaceae</taxon>
        <taxon>Micromonospora</taxon>
    </lineage>
</organism>
<gene>
    <name evidence="12" type="ORF">FHU34_111978</name>
</gene>
<evidence type="ECO:0000256" key="7">
    <source>
        <dbReference type="PIRSR" id="PIRSR627057-2"/>
    </source>
</evidence>
<feature type="transmembrane region" description="Helical" evidence="9">
    <location>
        <begin position="328"/>
        <end position="349"/>
    </location>
</feature>
<dbReference type="OrthoDB" id="9781930at2"/>
<dbReference type="InterPro" id="IPR032456">
    <property type="entry name" value="Peptidase_M48_N"/>
</dbReference>
<dbReference type="Proteomes" id="UP000317685">
    <property type="component" value="Unassembled WGS sequence"/>
</dbReference>
<evidence type="ECO:0000313" key="13">
    <source>
        <dbReference type="Proteomes" id="UP000317685"/>
    </source>
</evidence>
<keyword evidence="9" id="KW-0472">Membrane</keyword>
<dbReference type="GO" id="GO:0004222">
    <property type="term" value="F:metalloendopeptidase activity"/>
    <property type="evidence" value="ECO:0007669"/>
    <property type="project" value="InterPro"/>
</dbReference>
<evidence type="ECO:0000256" key="4">
    <source>
        <dbReference type="ARBA" id="ARBA00022833"/>
    </source>
</evidence>
<evidence type="ECO:0000259" key="10">
    <source>
        <dbReference type="Pfam" id="PF01435"/>
    </source>
</evidence>
<comment type="cofactor">
    <cofactor evidence="7 8">
        <name>Zn(2+)</name>
        <dbReference type="ChEBI" id="CHEBI:29105"/>
    </cofactor>
    <text evidence="7 8">Binds 1 zinc ion per subunit.</text>
</comment>
<evidence type="ECO:0000256" key="5">
    <source>
        <dbReference type="ARBA" id="ARBA00023049"/>
    </source>
</evidence>
<dbReference type="InterPro" id="IPR001915">
    <property type="entry name" value="Peptidase_M48"/>
</dbReference>
<dbReference type="GeneID" id="300127576"/>
<feature type="transmembrane region" description="Helical" evidence="9">
    <location>
        <begin position="6"/>
        <end position="26"/>
    </location>
</feature>
<evidence type="ECO:0000256" key="2">
    <source>
        <dbReference type="ARBA" id="ARBA00022723"/>
    </source>
</evidence>
<dbReference type="CDD" id="cd07343">
    <property type="entry name" value="M48A_Zmpste24p_like"/>
    <property type="match status" value="1"/>
</dbReference>
<feature type="transmembrane region" description="Helical" evidence="9">
    <location>
        <begin position="287"/>
        <end position="308"/>
    </location>
</feature>
<sequence length="419" mass="44165">MTPRGWALVALAGLTVALVVIAALLIPWHRPPAPRADQLAALRDLPAEQVAKGREFRAALRPGSYTALAVGLLVALALGLTPLGSRLVELVGRPFGGHWAAQAVLGGLAVVLVADLVTLPFAAWRQSVLTRYGLSTNGWSGWAVDLLKSYAVSAVIGAVALFGFYAVIRLAPRWWWAFGAGGAAVLVILLSFVLPVLVEPVFNRFTPMEQGPLRTELMSMAARDGVPVRDVLVADASRRTKAVNAYVSGLGPTRRVVVYDTLLTEATPAEVTAVVAHELGHAKDSDVAVGTLTGALGAAAAVVALYLLGSWGPLLRLAGVDSVAQPRAFPLLLALVTVAGLVAAPVQALMSRRVEARADAHALALTGDPEAFESMQRRLGSVNLGDPDPPRWEYLYSASHPSTVERMAAARAYAREAGR</sequence>
<keyword evidence="4 7" id="KW-0862">Zinc</keyword>
<evidence type="ECO:0000256" key="3">
    <source>
        <dbReference type="ARBA" id="ARBA00022801"/>
    </source>
</evidence>
<keyword evidence="5 8" id="KW-0482">Metalloprotease</keyword>
<feature type="binding site" evidence="7">
    <location>
        <position position="277"/>
    </location>
    <ligand>
        <name>Zn(2+)</name>
        <dbReference type="ChEBI" id="CHEBI:29105"/>
        <note>catalytic</note>
    </ligand>
</feature>
<keyword evidence="1 8" id="KW-0645">Protease</keyword>
<evidence type="ECO:0000313" key="12">
    <source>
        <dbReference type="EMBL" id="TWG16639.1"/>
    </source>
</evidence>
<dbReference type="PANTHER" id="PTHR10120">
    <property type="entry name" value="CAAX PRENYL PROTEASE 1"/>
    <property type="match status" value="1"/>
</dbReference>
<keyword evidence="2 7" id="KW-0479">Metal-binding</keyword>
<comment type="caution">
    <text evidence="12">The sequence shown here is derived from an EMBL/GenBank/DDBJ whole genome shotgun (WGS) entry which is preliminary data.</text>
</comment>
<keyword evidence="9" id="KW-0812">Transmembrane</keyword>
<dbReference type="Pfam" id="PF16491">
    <property type="entry name" value="Peptidase_M48_N"/>
    <property type="match status" value="1"/>
</dbReference>
<evidence type="ECO:0000256" key="1">
    <source>
        <dbReference type="ARBA" id="ARBA00022670"/>
    </source>
</evidence>
<feature type="transmembrane region" description="Helical" evidence="9">
    <location>
        <begin position="145"/>
        <end position="168"/>
    </location>
</feature>
<evidence type="ECO:0000256" key="8">
    <source>
        <dbReference type="RuleBase" id="RU003983"/>
    </source>
</evidence>
<accession>A0A561VYF3</accession>